<reference evidence="1" key="2">
    <citation type="journal article" date="2021" name="PeerJ">
        <title>Extensive microbial diversity within the chicken gut microbiome revealed by metagenomics and culture.</title>
        <authorList>
            <person name="Gilroy R."/>
            <person name="Ravi A."/>
            <person name="Getino M."/>
            <person name="Pursley I."/>
            <person name="Horton D.L."/>
            <person name="Alikhan N.F."/>
            <person name="Baker D."/>
            <person name="Gharbi K."/>
            <person name="Hall N."/>
            <person name="Watson M."/>
            <person name="Adriaenssens E.M."/>
            <person name="Foster-Nyarko E."/>
            <person name="Jarju S."/>
            <person name="Secka A."/>
            <person name="Antonio M."/>
            <person name="Oren A."/>
            <person name="Chaudhuri R.R."/>
            <person name="La Ragione R."/>
            <person name="Hildebrand F."/>
            <person name="Pallen M.J."/>
        </authorList>
    </citation>
    <scope>NUCLEOTIDE SEQUENCE</scope>
    <source>
        <strain evidence="1">CHK178-757</strain>
    </source>
</reference>
<protein>
    <submittedName>
        <fullName evidence="1">Uncharacterized protein</fullName>
    </submittedName>
</protein>
<organism evidence="1 2">
    <name type="scientific">Candidatus Scybalocola faecigallinarum</name>
    <dbReference type="NCBI Taxonomy" id="2840941"/>
    <lineage>
        <taxon>Bacteria</taxon>
        <taxon>Bacillati</taxon>
        <taxon>Bacillota</taxon>
        <taxon>Clostridia</taxon>
        <taxon>Lachnospirales</taxon>
        <taxon>Lachnospiraceae</taxon>
        <taxon>Lachnospiraceae incertae sedis</taxon>
        <taxon>Candidatus Scybalocola (ex Gilroy et al. 2021)</taxon>
    </lineage>
</organism>
<gene>
    <name evidence="1" type="ORF">IAB46_01750</name>
</gene>
<accession>A0A9D1F364</accession>
<proteinExistence type="predicted"/>
<dbReference type="Proteomes" id="UP000823927">
    <property type="component" value="Unassembled WGS sequence"/>
</dbReference>
<reference evidence="1" key="1">
    <citation type="submission" date="2020-10" db="EMBL/GenBank/DDBJ databases">
        <authorList>
            <person name="Gilroy R."/>
        </authorList>
    </citation>
    <scope>NUCLEOTIDE SEQUENCE</scope>
    <source>
        <strain evidence="1">CHK178-757</strain>
    </source>
</reference>
<evidence type="ECO:0000313" key="2">
    <source>
        <dbReference type="Proteomes" id="UP000823927"/>
    </source>
</evidence>
<comment type="caution">
    <text evidence="1">The sequence shown here is derived from an EMBL/GenBank/DDBJ whole genome shotgun (WGS) entry which is preliminary data.</text>
</comment>
<dbReference type="AlphaFoldDB" id="A0A9D1F364"/>
<name>A0A9D1F364_9FIRM</name>
<sequence>MLPLPYFPGCFYRGPCQEGDLVSVLLPCPISGNLWVEDTDTIAALETGMTGIFMPMIYDENSVLEENGATLFLKDIADYGFYDGVRFAFLETDHGLVFDRSTYQSIAQAQNLDEIEDYILKMLEK</sequence>
<dbReference type="EMBL" id="DVIT01000007">
    <property type="protein sequence ID" value="HIS46277.1"/>
    <property type="molecule type" value="Genomic_DNA"/>
</dbReference>
<evidence type="ECO:0000313" key="1">
    <source>
        <dbReference type="EMBL" id="HIS46277.1"/>
    </source>
</evidence>